<organism evidence="2">
    <name type="scientific">Arundo donax</name>
    <name type="common">Giant reed</name>
    <name type="synonym">Donax arundinaceus</name>
    <dbReference type="NCBI Taxonomy" id="35708"/>
    <lineage>
        <taxon>Eukaryota</taxon>
        <taxon>Viridiplantae</taxon>
        <taxon>Streptophyta</taxon>
        <taxon>Embryophyta</taxon>
        <taxon>Tracheophyta</taxon>
        <taxon>Spermatophyta</taxon>
        <taxon>Magnoliopsida</taxon>
        <taxon>Liliopsida</taxon>
        <taxon>Poales</taxon>
        <taxon>Poaceae</taxon>
        <taxon>PACMAD clade</taxon>
        <taxon>Arundinoideae</taxon>
        <taxon>Arundineae</taxon>
        <taxon>Arundo</taxon>
    </lineage>
</organism>
<reference evidence="2" key="2">
    <citation type="journal article" date="2015" name="Data Brief">
        <title>Shoot transcriptome of the giant reed, Arundo donax.</title>
        <authorList>
            <person name="Barrero R.A."/>
            <person name="Guerrero F.D."/>
            <person name="Moolhuijzen P."/>
            <person name="Goolsby J.A."/>
            <person name="Tidwell J."/>
            <person name="Bellgard S.E."/>
            <person name="Bellgard M.I."/>
        </authorList>
    </citation>
    <scope>NUCLEOTIDE SEQUENCE</scope>
    <source>
        <tissue evidence="2">Shoot tissue taken approximately 20 cm above the soil surface</tissue>
    </source>
</reference>
<reference evidence="2" key="1">
    <citation type="submission" date="2014-09" db="EMBL/GenBank/DDBJ databases">
        <authorList>
            <person name="Magalhaes I.L.F."/>
            <person name="Oliveira U."/>
            <person name="Santos F.R."/>
            <person name="Vidigal T.H.D.A."/>
            <person name="Brescovit A.D."/>
            <person name="Santos A.J."/>
        </authorList>
    </citation>
    <scope>NUCLEOTIDE SEQUENCE</scope>
    <source>
        <tissue evidence="2">Shoot tissue taken approximately 20 cm above the soil surface</tissue>
    </source>
</reference>
<feature type="transmembrane region" description="Helical" evidence="1">
    <location>
        <begin position="6"/>
        <end position="22"/>
    </location>
</feature>
<protein>
    <submittedName>
        <fullName evidence="2">Uncharacterized protein</fullName>
    </submittedName>
</protein>
<evidence type="ECO:0000256" key="1">
    <source>
        <dbReference type="SAM" id="Phobius"/>
    </source>
</evidence>
<accession>A0A0A9H4X1</accession>
<keyword evidence="1" id="KW-0472">Membrane</keyword>
<evidence type="ECO:0000313" key="2">
    <source>
        <dbReference type="EMBL" id="JAE32240.1"/>
    </source>
</evidence>
<proteinExistence type="predicted"/>
<keyword evidence="1" id="KW-0812">Transmembrane</keyword>
<keyword evidence="1" id="KW-1133">Transmembrane helix</keyword>
<name>A0A0A9H4X1_ARUDO</name>
<sequence length="23" mass="2746">MVDRVPITFTFLNCFLLQVMMLN</sequence>
<dbReference type="EMBL" id="GBRH01165656">
    <property type="protein sequence ID" value="JAE32240.1"/>
    <property type="molecule type" value="Transcribed_RNA"/>
</dbReference>
<dbReference type="AlphaFoldDB" id="A0A0A9H4X1"/>